<dbReference type="InterPro" id="IPR013216">
    <property type="entry name" value="Methyltransf_11"/>
</dbReference>
<dbReference type="GO" id="GO:0008757">
    <property type="term" value="F:S-adenosylmethionine-dependent methyltransferase activity"/>
    <property type="evidence" value="ECO:0007669"/>
    <property type="project" value="InterPro"/>
</dbReference>
<organism evidence="2 3">
    <name type="scientific">Halobacillus alkaliphilus</name>
    <dbReference type="NCBI Taxonomy" id="396056"/>
    <lineage>
        <taxon>Bacteria</taxon>
        <taxon>Bacillati</taxon>
        <taxon>Bacillota</taxon>
        <taxon>Bacilli</taxon>
        <taxon>Bacillales</taxon>
        <taxon>Bacillaceae</taxon>
        <taxon>Halobacillus</taxon>
    </lineage>
</organism>
<gene>
    <name evidence="2" type="ORF">SAMN05216353_13914</name>
</gene>
<keyword evidence="2" id="KW-0808">Transferase</keyword>
<reference evidence="3" key="1">
    <citation type="submission" date="2016-10" db="EMBL/GenBank/DDBJ databases">
        <authorList>
            <person name="Varghese N."/>
            <person name="Submissions S."/>
        </authorList>
    </citation>
    <scope>NUCLEOTIDE SEQUENCE [LARGE SCALE GENOMIC DNA]</scope>
    <source>
        <strain evidence="3">FP5</strain>
    </source>
</reference>
<proteinExistence type="predicted"/>
<protein>
    <submittedName>
        <fullName evidence="2">Methyltransferase domain-containing protein</fullName>
    </submittedName>
</protein>
<dbReference type="PANTHER" id="PTHR43591">
    <property type="entry name" value="METHYLTRANSFERASE"/>
    <property type="match status" value="1"/>
</dbReference>
<dbReference type="Proteomes" id="UP000198897">
    <property type="component" value="Unassembled WGS sequence"/>
</dbReference>
<evidence type="ECO:0000313" key="2">
    <source>
        <dbReference type="EMBL" id="SFG38564.1"/>
    </source>
</evidence>
<evidence type="ECO:0000313" key="3">
    <source>
        <dbReference type="Proteomes" id="UP000198897"/>
    </source>
</evidence>
<feature type="domain" description="Methyltransferase type 11" evidence="1">
    <location>
        <begin position="42"/>
        <end position="137"/>
    </location>
</feature>
<dbReference type="GO" id="GO:0032259">
    <property type="term" value="P:methylation"/>
    <property type="evidence" value="ECO:0007669"/>
    <property type="project" value="UniProtKB-KW"/>
</dbReference>
<dbReference type="Gene3D" id="3.40.50.150">
    <property type="entry name" value="Vaccinia Virus protein VP39"/>
    <property type="match status" value="1"/>
</dbReference>
<dbReference type="OrthoDB" id="9784101at2"/>
<dbReference type="CDD" id="cd02440">
    <property type="entry name" value="AdoMet_MTases"/>
    <property type="match status" value="1"/>
</dbReference>
<dbReference type="SUPFAM" id="SSF53335">
    <property type="entry name" value="S-adenosyl-L-methionine-dependent methyltransferases"/>
    <property type="match status" value="1"/>
</dbReference>
<dbReference type="PANTHER" id="PTHR43591:SF24">
    <property type="entry name" value="2-METHOXY-6-POLYPRENYL-1,4-BENZOQUINOL METHYLASE, MITOCHONDRIAL"/>
    <property type="match status" value="1"/>
</dbReference>
<accession>A0A1I2RCY2</accession>
<dbReference type="EMBL" id="FOOG01000039">
    <property type="protein sequence ID" value="SFG38564.1"/>
    <property type="molecule type" value="Genomic_DNA"/>
</dbReference>
<name>A0A1I2RCY2_9BACI</name>
<evidence type="ECO:0000259" key="1">
    <source>
        <dbReference type="Pfam" id="PF08241"/>
    </source>
</evidence>
<sequence>MSEKRFNPEKAQKLLSEERKERMNPERLMDQLDLVEGEVTADLGAGNGFFTIPFAKRTNTTVYAVDIEPKMLEMLKHQADQEQLDNIHYVISNLENIDVADQSVTKVMVSFVMHEVDDVKQVLDEIKRITRPGGGVMFIEWEAVETESGPSLDHRISSGTLMEILSENGFITEYISISPENYAVKGTL</sequence>
<keyword evidence="3" id="KW-1185">Reference proteome</keyword>
<dbReference type="InterPro" id="IPR029063">
    <property type="entry name" value="SAM-dependent_MTases_sf"/>
</dbReference>
<dbReference type="AlphaFoldDB" id="A0A1I2RCY2"/>
<keyword evidence="2" id="KW-0489">Methyltransferase</keyword>
<dbReference type="Pfam" id="PF08241">
    <property type="entry name" value="Methyltransf_11"/>
    <property type="match status" value="1"/>
</dbReference>
<dbReference type="RefSeq" id="WP_089753666.1">
    <property type="nucleotide sequence ID" value="NZ_FOOG01000039.1"/>
</dbReference>